<proteinExistence type="predicted"/>
<organism evidence="2 3">
    <name type="scientific">Tamaricihabitans halophyticus</name>
    <dbReference type="NCBI Taxonomy" id="1262583"/>
    <lineage>
        <taxon>Bacteria</taxon>
        <taxon>Bacillati</taxon>
        <taxon>Actinomycetota</taxon>
        <taxon>Actinomycetes</taxon>
        <taxon>Pseudonocardiales</taxon>
        <taxon>Pseudonocardiaceae</taxon>
        <taxon>Tamaricihabitans</taxon>
    </lineage>
</organism>
<dbReference type="InterPro" id="IPR029069">
    <property type="entry name" value="HotDog_dom_sf"/>
</dbReference>
<protein>
    <submittedName>
        <fullName evidence="2">MaoC dehydratase-like protein</fullName>
    </submittedName>
</protein>
<gene>
    <name evidence="2" type="ORF">EV191_10438</name>
</gene>
<dbReference type="EMBL" id="SLXQ01000004">
    <property type="protein sequence ID" value="TCP53471.1"/>
    <property type="molecule type" value="Genomic_DNA"/>
</dbReference>
<dbReference type="RefSeq" id="WP_132877203.1">
    <property type="nucleotide sequence ID" value="NZ_SLXQ01000004.1"/>
</dbReference>
<name>A0A4R2R1X6_9PSEU</name>
<accession>A0A4R2R1X6</accession>
<evidence type="ECO:0000259" key="1">
    <source>
        <dbReference type="Pfam" id="PF13452"/>
    </source>
</evidence>
<comment type="caution">
    <text evidence="2">The sequence shown here is derived from an EMBL/GenBank/DDBJ whole genome shotgun (WGS) entry which is preliminary data.</text>
</comment>
<dbReference type="InterPro" id="IPR039569">
    <property type="entry name" value="FAS1-like_DH_region"/>
</dbReference>
<reference evidence="2 3" key="1">
    <citation type="submission" date="2019-03" db="EMBL/GenBank/DDBJ databases">
        <title>Genomic Encyclopedia of Type Strains, Phase IV (KMG-IV): sequencing the most valuable type-strain genomes for metagenomic binning, comparative biology and taxonomic classification.</title>
        <authorList>
            <person name="Goeker M."/>
        </authorList>
    </citation>
    <scope>NUCLEOTIDE SEQUENCE [LARGE SCALE GENOMIC DNA]</scope>
    <source>
        <strain evidence="2 3">DSM 45765</strain>
    </source>
</reference>
<dbReference type="OrthoDB" id="5415111at2"/>
<evidence type="ECO:0000313" key="3">
    <source>
        <dbReference type="Proteomes" id="UP000294911"/>
    </source>
</evidence>
<feature type="domain" description="FAS1-like dehydratase" evidence="1">
    <location>
        <begin position="4"/>
        <end position="122"/>
    </location>
</feature>
<dbReference type="Gene3D" id="3.10.129.10">
    <property type="entry name" value="Hotdog Thioesterase"/>
    <property type="match status" value="1"/>
</dbReference>
<dbReference type="Proteomes" id="UP000294911">
    <property type="component" value="Unassembled WGS sequence"/>
</dbReference>
<dbReference type="AlphaFoldDB" id="A0A4R2R1X6"/>
<dbReference type="SUPFAM" id="SSF54637">
    <property type="entry name" value="Thioesterase/thiol ester dehydrase-isomerase"/>
    <property type="match status" value="1"/>
</dbReference>
<dbReference type="Pfam" id="PF13452">
    <property type="entry name" value="FAS1_DH_region"/>
    <property type="match status" value="1"/>
</dbReference>
<sequence>MYEVPLERGKIREFARATMARDETYDARDAAVPPTFLTTAMNLWEPQGELDYGSFTLDLARVLHGEEEFVFPDGPPTAGQDLTVTARLGDVYEKPGRRGGTLTFVKLIHEFRDPEGRTVAEQRTTLIQTSQPPEGS</sequence>
<keyword evidence="3" id="KW-1185">Reference proteome</keyword>
<evidence type="ECO:0000313" key="2">
    <source>
        <dbReference type="EMBL" id="TCP53471.1"/>
    </source>
</evidence>